<dbReference type="AlphaFoldDB" id="A0A502KP59"/>
<dbReference type="InterPro" id="IPR014710">
    <property type="entry name" value="RmlC-like_jellyroll"/>
</dbReference>
<dbReference type="InterPro" id="IPR011051">
    <property type="entry name" value="RmlC_Cupin_sf"/>
</dbReference>
<dbReference type="EMBL" id="SAWY01000036">
    <property type="protein sequence ID" value="TPH13392.1"/>
    <property type="molecule type" value="Genomic_DNA"/>
</dbReference>
<dbReference type="CDD" id="cd20293">
    <property type="entry name" value="cupin_HutD_N"/>
    <property type="match status" value="1"/>
</dbReference>
<protein>
    <submittedName>
        <fullName evidence="1">HutD family protein</fullName>
    </submittedName>
</protein>
<dbReference type="OrthoDB" id="9800082at2"/>
<dbReference type="SUPFAM" id="SSF51182">
    <property type="entry name" value="RmlC-like cupins"/>
    <property type="match status" value="1"/>
</dbReference>
<dbReference type="InterPro" id="IPR010282">
    <property type="entry name" value="Uncharacterised_HutD/Ves"/>
</dbReference>
<proteinExistence type="predicted"/>
<dbReference type="Gene3D" id="2.60.120.10">
    <property type="entry name" value="Jelly Rolls"/>
    <property type="match status" value="1"/>
</dbReference>
<dbReference type="PANTHER" id="PTHR37943:SF1">
    <property type="entry name" value="PROTEIN VES"/>
    <property type="match status" value="1"/>
</dbReference>
<sequence length="198" mass="21919">MITVISPEYFKTIPWKNGLGSTTELAISPNSTLADFDWRLSIATVANNGMFSDFSGYERNLVLIEGNGLTLKHDSGQVDELSQLLDIANFDGGWKTDGLLTNGTIKDFNIMAKQGCYQSNVCTYVAKQVVTLDPKRSSLCFAYSLSGEIQIIQGDHKLFAPKGFLCRIDNQESASEKDINLIGEQMIVIELTKHEAKR</sequence>
<dbReference type="RefSeq" id="WP_140604841.1">
    <property type="nucleotide sequence ID" value="NZ_SAWY01000036.1"/>
</dbReference>
<dbReference type="Proteomes" id="UP000315303">
    <property type="component" value="Unassembled WGS sequence"/>
</dbReference>
<name>A0A502KP59_9GAMM</name>
<dbReference type="PANTHER" id="PTHR37943">
    <property type="entry name" value="PROTEIN VES"/>
    <property type="match status" value="1"/>
</dbReference>
<gene>
    <name evidence="1" type="ORF">EPA86_14480</name>
</gene>
<comment type="caution">
    <text evidence="1">The sequence shown here is derived from an EMBL/GenBank/DDBJ whole genome shotgun (WGS) entry which is preliminary data.</text>
</comment>
<accession>A0A502KP59</accession>
<keyword evidence="2" id="KW-1185">Reference proteome</keyword>
<evidence type="ECO:0000313" key="1">
    <source>
        <dbReference type="EMBL" id="TPH13392.1"/>
    </source>
</evidence>
<reference evidence="1 2" key="1">
    <citation type="submission" date="2019-01" db="EMBL/GenBank/DDBJ databases">
        <title>Litorilituus lipolytica sp. nov., isolated from intertidal sand of the Yellow Sea in China.</title>
        <authorList>
            <person name="Liu A."/>
        </authorList>
    </citation>
    <scope>NUCLEOTIDE SEQUENCE [LARGE SCALE GENOMIC DNA]</scope>
    <source>
        <strain evidence="1 2">RZ04</strain>
    </source>
</reference>
<organism evidence="1 2">
    <name type="scientific">Litorilituus lipolyticus</name>
    <dbReference type="NCBI Taxonomy" id="2491017"/>
    <lineage>
        <taxon>Bacteria</taxon>
        <taxon>Pseudomonadati</taxon>
        <taxon>Pseudomonadota</taxon>
        <taxon>Gammaproteobacteria</taxon>
        <taxon>Alteromonadales</taxon>
        <taxon>Colwelliaceae</taxon>
        <taxon>Litorilituus</taxon>
    </lineage>
</organism>
<dbReference type="Pfam" id="PF05962">
    <property type="entry name" value="HutD"/>
    <property type="match status" value="1"/>
</dbReference>
<evidence type="ECO:0000313" key="2">
    <source>
        <dbReference type="Proteomes" id="UP000315303"/>
    </source>
</evidence>